<evidence type="ECO:0000256" key="4">
    <source>
        <dbReference type="ARBA" id="ARBA00022692"/>
    </source>
</evidence>
<feature type="signal peptide" evidence="8">
    <location>
        <begin position="1"/>
        <end position="23"/>
    </location>
</feature>
<comment type="similarity">
    <text evidence="2">Belongs to the TMEM8 family.</text>
</comment>
<feature type="transmembrane region" description="Helical" evidence="7">
    <location>
        <begin position="910"/>
        <end position="931"/>
    </location>
</feature>
<evidence type="ECO:0000256" key="1">
    <source>
        <dbReference type="ARBA" id="ARBA00004651"/>
    </source>
</evidence>
<dbReference type="EnsemblPlants" id="Pp3c10_11170V3.6">
    <property type="protein sequence ID" value="Pp3c10_11170V3.6"/>
    <property type="gene ID" value="Pp3c10_11170"/>
</dbReference>
<evidence type="ECO:0000259" key="9">
    <source>
        <dbReference type="PROSITE" id="PS00022"/>
    </source>
</evidence>
<dbReference type="Proteomes" id="UP000006727">
    <property type="component" value="Chromosome 10"/>
</dbReference>
<dbReference type="Gramene" id="Pp3c10_11170V3.6">
    <property type="protein sequence ID" value="Pp3c10_11170V3.6"/>
    <property type="gene ID" value="Pp3c10_11170"/>
</dbReference>
<feature type="transmembrane region" description="Helical" evidence="7">
    <location>
        <begin position="879"/>
        <end position="898"/>
    </location>
</feature>
<evidence type="ECO:0000256" key="7">
    <source>
        <dbReference type="SAM" id="Phobius"/>
    </source>
</evidence>
<dbReference type="PANTHER" id="PTHR14319">
    <property type="entry name" value="FIVE-SPAN TRANSMEMBRANE PROTEIN M83"/>
    <property type="match status" value="1"/>
</dbReference>
<dbReference type="FunCoup" id="A0A7I3ZYI0">
    <property type="interactions" value="1422"/>
</dbReference>
<dbReference type="PROSITE" id="PS00022">
    <property type="entry name" value="EGF_1"/>
    <property type="match status" value="1"/>
</dbReference>
<evidence type="ECO:0000256" key="2">
    <source>
        <dbReference type="ARBA" id="ARBA00005542"/>
    </source>
</evidence>
<organism evidence="10 11">
    <name type="scientific">Physcomitrium patens</name>
    <name type="common">Spreading-leaved earth moss</name>
    <name type="synonym">Physcomitrella patens</name>
    <dbReference type="NCBI Taxonomy" id="3218"/>
    <lineage>
        <taxon>Eukaryota</taxon>
        <taxon>Viridiplantae</taxon>
        <taxon>Streptophyta</taxon>
        <taxon>Embryophyta</taxon>
        <taxon>Bryophyta</taxon>
        <taxon>Bryophytina</taxon>
        <taxon>Bryopsida</taxon>
        <taxon>Funariidae</taxon>
        <taxon>Funariales</taxon>
        <taxon>Funariaceae</taxon>
        <taxon>Physcomitrium</taxon>
    </lineage>
</organism>
<dbReference type="InterPro" id="IPR021910">
    <property type="entry name" value="NGX6/PGAP6/MYMK"/>
</dbReference>
<dbReference type="GO" id="GO:0005886">
    <property type="term" value="C:plasma membrane"/>
    <property type="evidence" value="ECO:0007669"/>
    <property type="project" value="UniProtKB-SubCell"/>
</dbReference>
<evidence type="ECO:0000256" key="8">
    <source>
        <dbReference type="SAM" id="SignalP"/>
    </source>
</evidence>
<reference evidence="10" key="3">
    <citation type="submission" date="2020-12" db="UniProtKB">
        <authorList>
            <consortium name="EnsemblPlants"/>
        </authorList>
    </citation>
    <scope>IDENTIFICATION</scope>
</reference>
<gene>
    <name evidence="10" type="primary">LOC112287417</name>
</gene>
<name>A0A7I3ZYI0_PHYPA</name>
<keyword evidence="5 7" id="KW-1133">Transmembrane helix</keyword>
<dbReference type="PANTHER" id="PTHR14319:SF3">
    <property type="entry name" value="TRANSMEMBRANE PROTEIN-LIKE PROTEIN"/>
    <property type="match status" value="1"/>
</dbReference>
<keyword evidence="4 7" id="KW-0812">Transmembrane</keyword>
<evidence type="ECO:0000313" key="10">
    <source>
        <dbReference type="EnsemblPlants" id="Pp3c10_11170V3.6"/>
    </source>
</evidence>
<accession>A0A7I3ZYI0</accession>
<dbReference type="Pfam" id="PF12036">
    <property type="entry name" value="DUF3522"/>
    <property type="match status" value="2"/>
</dbReference>
<dbReference type="EMBL" id="ABEU02000010">
    <property type="status" value="NOT_ANNOTATED_CDS"/>
    <property type="molecule type" value="Genomic_DNA"/>
</dbReference>
<evidence type="ECO:0000256" key="6">
    <source>
        <dbReference type="ARBA" id="ARBA00023136"/>
    </source>
</evidence>
<keyword evidence="3" id="KW-1003">Cell membrane</keyword>
<proteinExistence type="inferred from homology"/>
<reference evidence="10 11" key="1">
    <citation type="journal article" date="2008" name="Science">
        <title>The Physcomitrella genome reveals evolutionary insights into the conquest of land by plants.</title>
        <authorList>
            <person name="Rensing S."/>
            <person name="Lang D."/>
            <person name="Zimmer A."/>
            <person name="Terry A."/>
            <person name="Salamov A."/>
            <person name="Shapiro H."/>
            <person name="Nishiyama T."/>
            <person name="Perroud P.-F."/>
            <person name="Lindquist E."/>
            <person name="Kamisugi Y."/>
            <person name="Tanahashi T."/>
            <person name="Sakakibara K."/>
            <person name="Fujita T."/>
            <person name="Oishi K."/>
            <person name="Shin-I T."/>
            <person name="Kuroki Y."/>
            <person name="Toyoda A."/>
            <person name="Suzuki Y."/>
            <person name="Hashimoto A."/>
            <person name="Yamaguchi K."/>
            <person name="Sugano A."/>
            <person name="Kohara Y."/>
            <person name="Fujiyama A."/>
            <person name="Anterola A."/>
            <person name="Aoki S."/>
            <person name="Ashton N."/>
            <person name="Barbazuk W.B."/>
            <person name="Barker E."/>
            <person name="Bennetzen J."/>
            <person name="Bezanilla M."/>
            <person name="Blankenship R."/>
            <person name="Cho S.H."/>
            <person name="Dutcher S."/>
            <person name="Estelle M."/>
            <person name="Fawcett J.A."/>
            <person name="Gundlach H."/>
            <person name="Hanada K."/>
            <person name="Heyl A."/>
            <person name="Hicks K.A."/>
            <person name="Hugh J."/>
            <person name="Lohr M."/>
            <person name="Mayer K."/>
            <person name="Melkozernov A."/>
            <person name="Murata T."/>
            <person name="Nelson D."/>
            <person name="Pils B."/>
            <person name="Prigge M."/>
            <person name="Reiss B."/>
            <person name="Renner T."/>
            <person name="Rombauts S."/>
            <person name="Rushton P."/>
            <person name="Sanderfoot A."/>
            <person name="Schween G."/>
            <person name="Shiu S.-H."/>
            <person name="Stueber K."/>
            <person name="Theodoulou F.L."/>
            <person name="Tu H."/>
            <person name="Van de Peer Y."/>
            <person name="Verrier P.J."/>
            <person name="Waters E."/>
            <person name="Wood A."/>
            <person name="Yang L."/>
            <person name="Cove D."/>
            <person name="Cuming A."/>
            <person name="Hasebe M."/>
            <person name="Lucas S."/>
            <person name="Mishler D.B."/>
            <person name="Reski R."/>
            <person name="Grigoriev I."/>
            <person name="Quatrano R.S."/>
            <person name="Boore J.L."/>
        </authorList>
    </citation>
    <scope>NUCLEOTIDE SEQUENCE [LARGE SCALE GENOMIC DNA]</scope>
    <source>
        <strain evidence="10 11">cv. Gransden 2004</strain>
    </source>
</reference>
<reference evidence="10 11" key="2">
    <citation type="journal article" date="2018" name="Plant J.">
        <title>The Physcomitrella patens chromosome-scale assembly reveals moss genome structure and evolution.</title>
        <authorList>
            <person name="Lang D."/>
            <person name="Ullrich K.K."/>
            <person name="Murat F."/>
            <person name="Fuchs J."/>
            <person name="Jenkins J."/>
            <person name="Haas F.B."/>
            <person name="Piednoel M."/>
            <person name="Gundlach H."/>
            <person name="Van Bel M."/>
            <person name="Meyberg R."/>
            <person name="Vives C."/>
            <person name="Morata J."/>
            <person name="Symeonidi A."/>
            <person name="Hiss M."/>
            <person name="Muchero W."/>
            <person name="Kamisugi Y."/>
            <person name="Saleh O."/>
            <person name="Blanc G."/>
            <person name="Decker E.L."/>
            <person name="van Gessel N."/>
            <person name="Grimwood J."/>
            <person name="Hayes R.D."/>
            <person name="Graham S.W."/>
            <person name="Gunter L.E."/>
            <person name="McDaniel S.F."/>
            <person name="Hoernstein S.N.W."/>
            <person name="Larsson A."/>
            <person name="Li F.W."/>
            <person name="Perroud P.F."/>
            <person name="Phillips J."/>
            <person name="Ranjan P."/>
            <person name="Rokshar D.S."/>
            <person name="Rothfels C.J."/>
            <person name="Schneider L."/>
            <person name="Shu S."/>
            <person name="Stevenson D.W."/>
            <person name="Thummler F."/>
            <person name="Tillich M."/>
            <person name="Villarreal Aguilar J.C."/>
            <person name="Widiez T."/>
            <person name="Wong G.K."/>
            <person name="Wymore A."/>
            <person name="Zhang Y."/>
            <person name="Zimmer A.D."/>
            <person name="Quatrano R.S."/>
            <person name="Mayer K.F.X."/>
            <person name="Goodstein D."/>
            <person name="Casacuberta J.M."/>
            <person name="Vandepoele K."/>
            <person name="Reski R."/>
            <person name="Cuming A.C."/>
            <person name="Tuskan G.A."/>
            <person name="Maumus F."/>
            <person name="Salse J."/>
            <person name="Schmutz J."/>
            <person name="Rensing S.A."/>
        </authorList>
    </citation>
    <scope>NUCLEOTIDE SEQUENCE [LARGE SCALE GENOMIC DNA]</scope>
    <source>
        <strain evidence="10 11">cv. Gransden 2004</strain>
    </source>
</reference>
<dbReference type="EnsemblPlants" id="Pp3c10_11170V3.5">
    <property type="protein sequence ID" value="Pp3c10_11170V3.5"/>
    <property type="gene ID" value="Pp3c10_11170"/>
</dbReference>
<feature type="chain" id="PRO_5043238800" description="EGF-like domain-containing protein" evidence="8">
    <location>
        <begin position="24"/>
        <end position="970"/>
    </location>
</feature>
<dbReference type="Gramene" id="Pp3c10_11170V3.5">
    <property type="protein sequence ID" value="Pp3c10_11170V3.5"/>
    <property type="gene ID" value="Pp3c10_11170"/>
</dbReference>
<evidence type="ECO:0000256" key="5">
    <source>
        <dbReference type="ARBA" id="ARBA00022989"/>
    </source>
</evidence>
<dbReference type="InterPro" id="IPR000742">
    <property type="entry name" value="EGF"/>
</dbReference>
<sequence>MAMNHSAIGVVSLLLMMILTPWQQSTCGVAGVNSSYVETDDMSTTNSSSRMLAALNYPNIQIGPYTWRYFRIEVPRAFAELNVLLTRKWTGEQGGKQKAKVPMVCFRVGSPPLPDLLLESPQAAAMAAAKAGNSSRTGCCAWFLTNSSISLTNMQIPAGLWYVGVFSDPEPGRFQAKMITRGSTFTFGVHFTVSGCKTPNLRGRDCDVAVKSLYFETPPISSIESGWSQKRLHNQETILTKTGTNLDVNVKTMPDLIHQSNGVGDKEENAWTSLTSQRVDVGAWKYFALEVDDFALSLQIRAVCMSPNCGAGIGTSLYLSHGALPDDGDNGTVMDSPPITVSAPRRGLWYVGVRNPTTTSPLDFDLHWRVESCAVSTISMERVLVDEWGESPFNSYYGPAGGDSLIHSPWFSLSEVAPVGTTSPKNWTFFFMEVPRGASGAVLSVKLRHGVHATSTVYARWEGLATLDNWDVKVVNSEEKGDVDELSLDLVYPAEGIWCIGVHYVKEFEPVHETSADFTQRSSRFFLIWKNTTKSIAHWYENVVECLGAAKRSLWRIIGHNKVSEKFLFASAEADMIRPSGPAPATQPSTELSSERQDAEAQMHISVHGCLNHCSGRGRCVTGYESSRLHFYSYCHCDAAHGGIDCSVPLLVPTDETVQIWTLVGSNFAALLPSYWAMQHQGYSEWMAFTASGAASGFYHSCDAGGWCALKYDTLQVDKLLYINNAHRNFRCNITIMLELDFAWVFASLTRDSNLNNLLGLATQFLDFWLAFLVVIVTCVEVASLKQNVKAVAHVGFAIVTAAITKEDATSAWNVLLVAIMGLAGLLFGWALECWRLELIPTWFRAIRAIDSIRPVIRLESIHRFGEQLLHQLKGRFRWGYLIAGLGILCTAGLSWVLEAAETYWIWHSLWHVSIYTSAFLILCSTATSAWPPERRTLSPQASTDAEAVPMLRHTVELDAFAGERGRRDD</sequence>
<dbReference type="AlphaFoldDB" id="A0A7I3ZYI0"/>
<keyword evidence="8" id="KW-0732">Signal</keyword>
<comment type="subcellular location">
    <subcellularLocation>
        <location evidence="1">Cell membrane</location>
        <topology evidence="1">Multi-pass membrane protein</topology>
    </subcellularLocation>
</comment>
<dbReference type="Gene3D" id="2.60.120.260">
    <property type="entry name" value="Galactose-binding domain-like"/>
    <property type="match status" value="1"/>
</dbReference>
<evidence type="ECO:0000313" key="11">
    <source>
        <dbReference type="Proteomes" id="UP000006727"/>
    </source>
</evidence>
<evidence type="ECO:0000256" key="3">
    <source>
        <dbReference type="ARBA" id="ARBA00022475"/>
    </source>
</evidence>
<protein>
    <recommendedName>
        <fullName evidence="9">EGF-like domain-containing protein</fullName>
    </recommendedName>
</protein>
<keyword evidence="6 7" id="KW-0472">Membrane</keyword>
<feature type="transmembrane region" description="Helical" evidence="7">
    <location>
        <begin position="811"/>
        <end position="832"/>
    </location>
</feature>
<keyword evidence="11" id="KW-1185">Reference proteome</keyword>
<feature type="domain" description="EGF-like" evidence="9">
    <location>
        <begin position="635"/>
        <end position="646"/>
    </location>
</feature>